<comment type="similarity">
    <text evidence="6">Belongs to the ABC-4 integral membrane protein family.</text>
</comment>
<evidence type="ECO:0000313" key="11">
    <source>
        <dbReference type="Proteomes" id="UP000198775"/>
    </source>
</evidence>
<sequence length="393" mass="41734">MNPTRWLVGRFPTLALARRNLSRATLRSALAITAVVIGVVAIGAIGTGGEAFKQDQLEAYEGFGGTATVEPDPVFEDGNLSNTELSDGDIDRIGQAASGATVLPVHEPIGATVQTQTGSLLFMAQVKGLENPGEFYEARNGTIPDNWRRTIVIGSRVADQNDLEPGDRLRINVTDEFDRSFEIAAVLEPQGFTAPLGADQTVFVPASQFESDGYEQAIVRVDTTTGSVDAATQAIEREFNAREEVVRVEQVQEQREQFTAFFGTINQFLIGVGAISLLVAAVTIANTMLMAAIERESEIGVLRAYGYPKRAVISLLVAESTILGVVGAAIGVPLTLGIGMVINQLLLGDPLAFTAAGLRYVGVGVAFGIVTALVAGLYPAWKAANKRPVEALD</sequence>
<feature type="domain" description="MacB-like periplasmic core" evidence="9">
    <location>
        <begin position="28"/>
        <end position="236"/>
    </location>
</feature>
<evidence type="ECO:0000313" key="10">
    <source>
        <dbReference type="EMBL" id="SEO08982.1"/>
    </source>
</evidence>
<dbReference type="Proteomes" id="UP000198775">
    <property type="component" value="Unassembled WGS sequence"/>
</dbReference>
<dbReference type="Pfam" id="PF12704">
    <property type="entry name" value="MacB_PCD"/>
    <property type="match status" value="1"/>
</dbReference>
<dbReference type="InterPro" id="IPR003838">
    <property type="entry name" value="ABC3_permease_C"/>
</dbReference>
<feature type="transmembrane region" description="Helical" evidence="7">
    <location>
        <begin position="28"/>
        <end position="46"/>
    </location>
</feature>
<comment type="subcellular location">
    <subcellularLocation>
        <location evidence="1">Cell membrane</location>
        <topology evidence="1">Multi-pass membrane protein</topology>
    </subcellularLocation>
</comment>
<dbReference type="GO" id="GO:0022857">
    <property type="term" value="F:transmembrane transporter activity"/>
    <property type="evidence" value="ECO:0007669"/>
    <property type="project" value="TreeGrafter"/>
</dbReference>
<dbReference type="AlphaFoldDB" id="A0A1H8LV04"/>
<dbReference type="GO" id="GO:0005886">
    <property type="term" value="C:plasma membrane"/>
    <property type="evidence" value="ECO:0007669"/>
    <property type="project" value="UniProtKB-SubCell"/>
</dbReference>
<keyword evidence="2" id="KW-1003">Cell membrane</keyword>
<dbReference type="InterPro" id="IPR050250">
    <property type="entry name" value="Macrolide_Exporter_MacB"/>
</dbReference>
<gene>
    <name evidence="10" type="ORF">SAMN05216388_100825</name>
</gene>
<keyword evidence="11" id="KW-1185">Reference proteome</keyword>
<feature type="transmembrane region" description="Helical" evidence="7">
    <location>
        <begin position="268"/>
        <end position="291"/>
    </location>
</feature>
<evidence type="ECO:0000256" key="2">
    <source>
        <dbReference type="ARBA" id="ARBA00022475"/>
    </source>
</evidence>
<dbReference type="Pfam" id="PF02687">
    <property type="entry name" value="FtsX"/>
    <property type="match status" value="1"/>
</dbReference>
<keyword evidence="4 7" id="KW-1133">Transmembrane helix</keyword>
<dbReference type="PANTHER" id="PTHR30572">
    <property type="entry name" value="MEMBRANE COMPONENT OF TRANSPORTER-RELATED"/>
    <property type="match status" value="1"/>
</dbReference>
<evidence type="ECO:0000256" key="1">
    <source>
        <dbReference type="ARBA" id="ARBA00004651"/>
    </source>
</evidence>
<dbReference type="InterPro" id="IPR025857">
    <property type="entry name" value="MacB_PCD"/>
</dbReference>
<feature type="transmembrane region" description="Helical" evidence="7">
    <location>
        <begin position="358"/>
        <end position="378"/>
    </location>
</feature>
<dbReference type="PANTHER" id="PTHR30572:SF4">
    <property type="entry name" value="ABC TRANSPORTER PERMEASE YTRF"/>
    <property type="match status" value="1"/>
</dbReference>
<keyword evidence="3 7" id="KW-0812">Transmembrane</keyword>
<name>A0A1H8LV04_9EURY</name>
<keyword evidence="5 7" id="KW-0472">Membrane</keyword>
<evidence type="ECO:0000256" key="4">
    <source>
        <dbReference type="ARBA" id="ARBA00022989"/>
    </source>
</evidence>
<accession>A0A1H8LV04</accession>
<reference evidence="11" key="1">
    <citation type="submission" date="2016-10" db="EMBL/GenBank/DDBJ databases">
        <authorList>
            <person name="Varghese N."/>
            <person name="Submissions S."/>
        </authorList>
    </citation>
    <scope>NUCLEOTIDE SEQUENCE [LARGE SCALE GENOMIC DNA]</scope>
    <source>
        <strain evidence="11">IBRC-M 10043</strain>
    </source>
</reference>
<evidence type="ECO:0000256" key="3">
    <source>
        <dbReference type="ARBA" id="ARBA00022692"/>
    </source>
</evidence>
<evidence type="ECO:0000256" key="6">
    <source>
        <dbReference type="ARBA" id="ARBA00038076"/>
    </source>
</evidence>
<protein>
    <submittedName>
        <fullName evidence="10">Putative ABC transport system permease protein</fullName>
    </submittedName>
</protein>
<dbReference type="EMBL" id="FOCX01000008">
    <property type="protein sequence ID" value="SEO08982.1"/>
    <property type="molecule type" value="Genomic_DNA"/>
</dbReference>
<evidence type="ECO:0000256" key="7">
    <source>
        <dbReference type="SAM" id="Phobius"/>
    </source>
</evidence>
<dbReference type="OrthoDB" id="11469at2157"/>
<evidence type="ECO:0000256" key="5">
    <source>
        <dbReference type="ARBA" id="ARBA00023136"/>
    </source>
</evidence>
<dbReference type="RefSeq" id="WP_211611318.1">
    <property type="nucleotide sequence ID" value="NZ_FOCX01000008.1"/>
</dbReference>
<organism evidence="10 11">
    <name type="scientific">Halorientalis persicus</name>
    <dbReference type="NCBI Taxonomy" id="1367881"/>
    <lineage>
        <taxon>Archaea</taxon>
        <taxon>Methanobacteriati</taxon>
        <taxon>Methanobacteriota</taxon>
        <taxon>Stenosarchaea group</taxon>
        <taxon>Halobacteria</taxon>
        <taxon>Halobacteriales</taxon>
        <taxon>Haloarculaceae</taxon>
        <taxon>Halorientalis</taxon>
    </lineage>
</organism>
<feature type="domain" description="ABC3 transporter permease C-terminal" evidence="8">
    <location>
        <begin position="272"/>
        <end position="387"/>
    </location>
</feature>
<proteinExistence type="inferred from homology"/>
<feature type="transmembrane region" description="Helical" evidence="7">
    <location>
        <begin position="312"/>
        <end position="338"/>
    </location>
</feature>
<evidence type="ECO:0000259" key="9">
    <source>
        <dbReference type="Pfam" id="PF12704"/>
    </source>
</evidence>
<evidence type="ECO:0000259" key="8">
    <source>
        <dbReference type="Pfam" id="PF02687"/>
    </source>
</evidence>